<keyword evidence="3" id="KW-0067">ATP-binding</keyword>
<proteinExistence type="inferred from homology"/>
<evidence type="ECO:0000256" key="3">
    <source>
        <dbReference type="ARBA" id="ARBA00022840"/>
    </source>
</evidence>
<dbReference type="PROSITE" id="PS00662">
    <property type="entry name" value="T2SP_E"/>
    <property type="match status" value="1"/>
</dbReference>
<evidence type="ECO:0000256" key="2">
    <source>
        <dbReference type="ARBA" id="ARBA00022741"/>
    </source>
</evidence>
<comment type="similarity">
    <text evidence="1">Belongs to the GSP E family.</text>
</comment>
<dbReference type="Gene3D" id="3.30.450.90">
    <property type="match status" value="1"/>
</dbReference>
<evidence type="ECO:0000256" key="1">
    <source>
        <dbReference type="ARBA" id="ARBA00006611"/>
    </source>
</evidence>
<sequence>MIFVTVWSRPRKCQKTFTKNFSFLAGKRLILVEINDIRIERRNGALEPIEQIASRLLAEAVRRRASDLHLVPRRYDVVVRLRLDGRLTEIGTLTKETAERIIVHFKFLAGMDIGERRRPQSGAMEVNEQGETVYLRLSTLPTLYDESLVIRLLPQRFSLPLRELSLFSHSTARLISLMQQPQGLVLLTGPTGSGKTTTLYTLLDWCQANRQRNVITLEDPVEKRNDRFLQVQINEKAGMTYASGLKAALRHDPDVLMVGEIRDQDTAVIAVRSALSGHFVVSTMHAADAVGAVYRLREFGVSPRDLAETLLAVSAQRLVELRCPLCGDACHLSCRRLGRRRRTAIHELLYGAALGEVIDSLTSESRKRRPAYLTLARLVRKGMALGYLPSHTLELVGGDER</sequence>
<dbReference type="SMART" id="SM00382">
    <property type="entry name" value="AAA"/>
    <property type="match status" value="1"/>
</dbReference>
<dbReference type="PANTHER" id="PTHR30258:SF2">
    <property type="entry name" value="COMG OPERON PROTEIN 1"/>
    <property type="match status" value="1"/>
</dbReference>
<dbReference type="PANTHER" id="PTHR30258">
    <property type="entry name" value="TYPE II SECRETION SYSTEM PROTEIN GSPE-RELATED"/>
    <property type="match status" value="1"/>
</dbReference>
<protein>
    <submittedName>
        <fullName evidence="5">ComG operon protein 1</fullName>
    </submittedName>
</protein>
<gene>
    <name evidence="5" type="ORF">EP10_001351</name>
</gene>
<keyword evidence="6" id="KW-1185">Reference proteome</keyword>
<comment type="caution">
    <text evidence="5">The sequence shown here is derived from an EMBL/GenBank/DDBJ whole genome shotgun (WGS) entry which is preliminary data.</text>
</comment>
<dbReference type="Gene3D" id="3.40.50.300">
    <property type="entry name" value="P-loop containing nucleotide triphosphate hydrolases"/>
    <property type="match status" value="1"/>
</dbReference>
<accession>A0ABU6BFB1</accession>
<keyword evidence="2" id="KW-0547">Nucleotide-binding</keyword>
<dbReference type="NCBIfam" id="NF041000">
    <property type="entry name" value="ATPase_ComGA"/>
    <property type="match status" value="1"/>
</dbReference>
<evidence type="ECO:0000259" key="4">
    <source>
        <dbReference type="PROSITE" id="PS00662"/>
    </source>
</evidence>
<evidence type="ECO:0000313" key="6">
    <source>
        <dbReference type="Proteomes" id="UP000029267"/>
    </source>
</evidence>
<dbReference type="InterPro" id="IPR001482">
    <property type="entry name" value="T2SS/T4SS_dom"/>
</dbReference>
<feature type="domain" description="Bacterial type II secretion system protein E" evidence="4">
    <location>
        <begin position="249"/>
        <end position="263"/>
    </location>
</feature>
<reference evidence="5 6" key="1">
    <citation type="journal article" date="2014" name="Genome Announc.">
        <title>Draft Genome Sequence of Geobacillus icigianus Strain G1w1T Isolated from Hot Springs in the Valley of Geysers, Kamchatka (Russian Federation).</title>
        <authorList>
            <person name="Bryanskaya A.V."/>
            <person name="Rozanov A.S."/>
            <person name="Logacheva M.D."/>
            <person name="Kotenko A.V."/>
            <person name="Peltek S.E."/>
        </authorList>
    </citation>
    <scope>NUCLEOTIDE SEQUENCE [LARGE SCALE GENOMIC DNA]</scope>
    <source>
        <strain evidence="5 6">G1w1</strain>
    </source>
</reference>
<dbReference type="InterPro" id="IPR047667">
    <property type="entry name" value="ATPase_ComGA"/>
</dbReference>
<name>A0ABU6BFB1_9BACL</name>
<dbReference type="InterPro" id="IPR003593">
    <property type="entry name" value="AAA+_ATPase"/>
</dbReference>
<dbReference type="SUPFAM" id="SSF52540">
    <property type="entry name" value="P-loop containing nucleoside triphosphate hydrolases"/>
    <property type="match status" value="1"/>
</dbReference>
<organism evidence="5 6">
    <name type="scientific">Geobacillus icigianus</name>
    <dbReference type="NCBI Taxonomy" id="1430331"/>
    <lineage>
        <taxon>Bacteria</taxon>
        <taxon>Bacillati</taxon>
        <taxon>Bacillota</taxon>
        <taxon>Bacilli</taxon>
        <taxon>Bacillales</taxon>
        <taxon>Anoxybacillaceae</taxon>
        <taxon>Geobacillus</taxon>
    </lineage>
</organism>
<dbReference type="EMBL" id="JPYA02000001">
    <property type="protein sequence ID" value="MEB3750512.1"/>
    <property type="molecule type" value="Genomic_DNA"/>
</dbReference>
<dbReference type="InterPro" id="IPR027417">
    <property type="entry name" value="P-loop_NTPase"/>
</dbReference>
<evidence type="ECO:0000313" key="5">
    <source>
        <dbReference type="EMBL" id="MEB3750512.1"/>
    </source>
</evidence>
<dbReference type="CDD" id="cd01129">
    <property type="entry name" value="PulE-GspE-like"/>
    <property type="match status" value="1"/>
</dbReference>
<dbReference type="Proteomes" id="UP000029267">
    <property type="component" value="Unassembled WGS sequence"/>
</dbReference>
<dbReference type="Pfam" id="PF00437">
    <property type="entry name" value="T2SSE"/>
    <property type="match status" value="1"/>
</dbReference>